<reference evidence="11" key="1">
    <citation type="submission" date="2021-01" db="UniProtKB">
        <authorList>
            <consortium name="EnsemblMetazoa"/>
        </authorList>
    </citation>
    <scope>IDENTIFICATION</scope>
</reference>
<dbReference type="GO" id="GO:0030148">
    <property type="term" value="P:sphingolipid biosynthetic process"/>
    <property type="evidence" value="ECO:0007669"/>
    <property type="project" value="TreeGrafter"/>
</dbReference>
<dbReference type="GO" id="GO:0042761">
    <property type="term" value="P:very long-chain fatty acid biosynthetic process"/>
    <property type="evidence" value="ECO:0007669"/>
    <property type="project" value="TreeGrafter"/>
</dbReference>
<feature type="transmembrane region" description="Helical" evidence="10">
    <location>
        <begin position="140"/>
        <end position="159"/>
    </location>
</feature>
<keyword evidence="3 10" id="KW-0808">Transferase</keyword>
<dbReference type="AlphaFoldDB" id="A0A7M7MFQ1"/>
<dbReference type="Pfam" id="PF01151">
    <property type="entry name" value="ELO"/>
    <property type="match status" value="1"/>
</dbReference>
<dbReference type="PANTHER" id="PTHR11157">
    <property type="entry name" value="FATTY ACID ACYL TRANSFERASE-RELATED"/>
    <property type="match status" value="1"/>
</dbReference>
<feature type="transmembrane region" description="Helical" evidence="10">
    <location>
        <begin position="18"/>
        <end position="37"/>
    </location>
</feature>
<dbReference type="InterPro" id="IPR002076">
    <property type="entry name" value="ELO_fam"/>
</dbReference>
<feature type="transmembrane region" description="Helical" evidence="10">
    <location>
        <begin position="208"/>
        <end position="225"/>
    </location>
</feature>
<dbReference type="GeneID" id="111255508"/>
<evidence type="ECO:0000256" key="10">
    <source>
        <dbReference type="RuleBase" id="RU361115"/>
    </source>
</evidence>
<dbReference type="RefSeq" id="XP_022673283.1">
    <property type="nucleotide sequence ID" value="XM_022817548.1"/>
</dbReference>
<evidence type="ECO:0000256" key="7">
    <source>
        <dbReference type="ARBA" id="ARBA00023098"/>
    </source>
</evidence>
<feature type="transmembrane region" description="Helical" evidence="10">
    <location>
        <begin position="109"/>
        <end position="133"/>
    </location>
</feature>
<dbReference type="GO" id="GO:0034625">
    <property type="term" value="P:fatty acid elongation, monounsaturated fatty acid"/>
    <property type="evidence" value="ECO:0007669"/>
    <property type="project" value="TreeGrafter"/>
</dbReference>
<keyword evidence="8 10" id="KW-0472">Membrane</keyword>
<dbReference type="PANTHER" id="PTHR11157:SF69">
    <property type="entry name" value="ELONGATION OF VERY LONG CHAIN FATTY ACIDS PROTEIN 7"/>
    <property type="match status" value="1"/>
</dbReference>
<evidence type="ECO:0000256" key="9">
    <source>
        <dbReference type="ARBA" id="ARBA00023160"/>
    </source>
</evidence>
<keyword evidence="5 10" id="KW-0276">Fatty acid metabolism</keyword>
<evidence type="ECO:0000256" key="4">
    <source>
        <dbReference type="ARBA" id="ARBA00022692"/>
    </source>
</evidence>
<name>A0A7M7MFQ1_VARDE</name>
<keyword evidence="12" id="KW-1185">Reference proteome</keyword>
<proteinExistence type="inferred from homology"/>
<dbReference type="EC" id="2.3.1.199" evidence="10"/>
<evidence type="ECO:0000256" key="6">
    <source>
        <dbReference type="ARBA" id="ARBA00022989"/>
    </source>
</evidence>
<dbReference type="GO" id="GO:0009922">
    <property type="term" value="F:fatty acid elongase activity"/>
    <property type="evidence" value="ECO:0007669"/>
    <property type="project" value="UniProtKB-EC"/>
</dbReference>
<sequence length="293" mass="34218">MIDLMAAFPREHRIKGLIFEYPSLVLAIVVSYIAFVTKIGPEYMKYRKPYNVRNYARIFNVFQIAANVWYTYNAIMITYRYWGTGRFNVFCTPPTTEQPDLDIPGDTEYFAFFSVVYFYVRIIDLLDTVMFVLSKKLSHVTFLHVYHHVIVITTVYLFMRSGWGHTLFYLSILNAIAHSVMCTYSFLSTFPQMKPLLSWKRYLTTMQIGQFIIMILYMITIAPIRCGISPLIWYYTLGHFVLFIFLFGRYYGKHYQGATKALVTMLPPPPALILNASGTALRGPQDYWVIKEN</sequence>
<dbReference type="Proteomes" id="UP000594260">
    <property type="component" value="Unplaced"/>
</dbReference>
<feature type="transmembrane region" description="Helical" evidence="10">
    <location>
        <begin position="165"/>
        <end position="187"/>
    </location>
</feature>
<dbReference type="OrthoDB" id="6506036at2759"/>
<comment type="catalytic activity">
    <reaction evidence="10">
        <text>a very-long-chain acyl-CoA + malonyl-CoA + H(+) = a very-long-chain 3-oxoacyl-CoA + CO2 + CoA</text>
        <dbReference type="Rhea" id="RHEA:32727"/>
        <dbReference type="ChEBI" id="CHEBI:15378"/>
        <dbReference type="ChEBI" id="CHEBI:16526"/>
        <dbReference type="ChEBI" id="CHEBI:57287"/>
        <dbReference type="ChEBI" id="CHEBI:57384"/>
        <dbReference type="ChEBI" id="CHEBI:90725"/>
        <dbReference type="ChEBI" id="CHEBI:90736"/>
        <dbReference type="EC" id="2.3.1.199"/>
    </reaction>
</comment>
<dbReference type="GO" id="GO:0005789">
    <property type="term" value="C:endoplasmic reticulum membrane"/>
    <property type="evidence" value="ECO:0007669"/>
    <property type="project" value="TreeGrafter"/>
</dbReference>
<organism evidence="11 12">
    <name type="scientific">Varroa destructor</name>
    <name type="common">Honeybee mite</name>
    <dbReference type="NCBI Taxonomy" id="109461"/>
    <lineage>
        <taxon>Eukaryota</taxon>
        <taxon>Metazoa</taxon>
        <taxon>Ecdysozoa</taxon>
        <taxon>Arthropoda</taxon>
        <taxon>Chelicerata</taxon>
        <taxon>Arachnida</taxon>
        <taxon>Acari</taxon>
        <taxon>Parasitiformes</taxon>
        <taxon>Mesostigmata</taxon>
        <taxon>Gamasina</taxon>
        <taxon>Dermanyssoidea</taxon>
        <taxon>Varroidae</taxon>
        <taxon>Varroa</taxon>
    </lineage>
</organism>
<evidence type="ECO:0000313" key="12">
    <source>
        <dbReference type="Proteomes" id="UP000594260"/>
    </source>
</evidence>
<dbReference type="InParanoid" id="A0A7M7MFQ1"/>
<dbReference type="GO" id="GO:0019367">
    <property type="term" value="P:fatty acid elongation, saturated fatty acid"/>
    <property type="evidence" value="ECO:0007669"/>
    <property type="project" value="TreeGrafter"/>
</dbReference>
<evidence type="ECO:0000256" key="8">
    <source>
        <dbReference type="ARBA" id="ARBA00023136"/>
    </source>
</evidence>
<accession>A0A7M7MFQ1</accession>
<evidence type="ECO:0000256" key="3">
    <source>
        <dbReference type="ARBA" id="ARBA00022679"/>
    </source>
</evidence>
<evidence type="ECO:0000256" key="5">
    <source>
        <dbReference type="ARBA" id="ARBA00022832"/>
    </source>
</evidence>
<keyword evidence="4 10" id="KW-0812">Transmembrane</keyword>
<keyword evidence="7 10" id="KW-0443">Lipid metabolism</keyword>
<dbReference type="EnsemblMetazoa" id="XM_022817548">
    <property type="protein sequence ID" value="XP_022673283"/>
    <property type="gene ID" value="LOC111255508"/>
</dbReference>
<keyword evidence="6 10" id="KW-1133">Transmembrane helix</keyword>
<feature type="transmembrane region" description="Helical" evidence="10">
    <location>
        <begin position="58"/>
        <end position="79"/>
    </location>
</feature>
<evidence type="ECO:0000313" key="11">
    <source>
        <dbReference type="EnsemblMetazoa" id="XP_022673283"/>
    </source>
</evidence>
<keyword evidence="9 10" id="KW-0275">Fatty acid biosynthesis</keyword>
<dbReference type="PROSITE" id="PS01188">
    <property type="entry name" value="ELO"/>
    <property type="match status" value="1"/>
</dbReference>
<evidence type="ECO:0000256" key="2">
    <source>
        <dbReference type="ARBA" id="ARBA00022516"/>
    </source>
</evidence>
<evidence type="ECO:0000256" key="1">
    <source>
        <dbReference type="ARBA" id="ARBA00004141"/>
    </source>
</evidence>
<protein>
    <recommendedName>
        <fullName evidence="10">Elongation of very long chain fatty acids protein</fullName>
        <ecNumber evidence="10">2.3.1.199</ecNumber>
    </recommendedName>
    <alternativeName>
        <fullName evidence="10">Very-long-chain 3-oxoacyl-CoA synthase</fullName>
    </alternativeName>
</protein>
<dbReference type="InterPro" id="IPR030457">
    <property type="entry name" value="ELO_CS"/>
</dbReference>
<dbReference type="KEGG" id="vde:111255508"/>
<dbReference type="GO" id="GO:0034626">
    <property type="term" value="P:fatty acid elongation, polyunsaturated fatty acid"/>
    <property type="evidence" value="ECO:0007669"/>
    <property type="project" value="TreeGrafter"/>
</dbReference>
<keyword evidence="2 10" id="KW-0444">Lipid biosynthesis</keyword>
<comment type="subcellular location">
    <subcellularLocation>
        <location evidence="1">Membrane</location>
        <topology evidence="1">Multi-pass membrane protein</topology>
    </subcellularLocation>
</comment>
<feature type="transmembrane region" description="Helical" evidence="10">
    <location>
        <begin position="231"/>
        <end position="251"/>
    </location>
</feature>
<dbReference type="OMA" id="CYLVMRF"/>
<comment type="similarity">
    <text evidence="10">Belongs to the ELO family.</text>
</comment>